<sequence length="112" mass="12721">MGVGSISTSVEPLEGLGDFRNEFNLQNMFPRQQRTTRKLNLECLMIHTHPSAYTRGSITDLGGFDLHFHCIHLNDIQCRFEAKEDVHSTNGLPGLVACLKEQIIVGWNRIWP</sequence>
<dbReference type="Proteomes" id="UP000675881">
    <property type="component" value="Chromosome 6"/>
</dbReference>
<dbReference type="EMBL" id="HG994585">
    <property type="protein sequence ID" value="CAF2967200.1"/>
    <property type="molecule type" value="Genomic_DNA"/>
</dbReference>
<dbReference type="GO" id="GO:0004177">
    <property type="term" value="F:aminopeptidase activity"/>
    <property type="evidence" value="ECO:0007669"/>
    <property type="project" value="UniProtKB-KW"/>
</dbReference>
<keyword evidence="1" id="KW-0378">Hydrolase</keyword>
<reference evidence="1" key="1">
    <citation type="submission" date="2021-02" db="EMBL/GenBank/DDBJ databases">
        <authorList>
            <person name="Bekaert M."/>
        </authorList>
    </citation>
    <scope>NUCLEOTIDE SEQUENCE</scope>
    <source>
        <strain evidence="1">IoA-00</strain>
    </source>
</reference>
<keyword evidence="1" id="KW-0645">Protease</keyword>
<keyword evidence="2" id="KW-1185">Reference proteome</keyword>
<organism evidence="1 2">
    <name type="scientific">Lepeophtheirus salmonis</name>
    <name type="common">Salmon louse</name>
    <name type="synonym">Caligus salmonis</name>
    <dbReference type="NCBI Taxonomy" id="72036"/>
    <lineage>
        <taxon>Eukaryota</taxon>
        <taxon>Metazoa</taxon>
        <taxon>Ecdysozoa</taxon>
        <taxon>Arthropoda</taxon>
        <taxon>Crustacea</taxon>
        <taxon>Multicrustacea</taxon>
        <taxon>Hexanauplia</taxon>
        <taxon>Copepoda</taxon>
        <taxon>Siphonostomatoida</taxon>
        <taxon>Caligidae</taxon>
        <taxon>Lepeophtheirus</taxon>
    </lineage>
</organism>
<evidence type="ECO:0000313" key="1">
    <source>
        <dbReference type="EMBL" id="CAF2967200.1"/>
    </source>
</evidence>
<name>A0A7R8HA51_LEPSM</name>
<proteinExistence type="predicted"/>
<dbReference type="EC" id="3.4.11.-" evidence="1"/>
<protein>
    <submittedName>
        <fullName evidence="1">NPEPPS</fullName>
        <ecNumber evidence="1">3.4.11.-</ecNumber>
    </submittedName>
</protein>
<accession>A0A7R8HA51</accession>
<dbReference type="AlphaFoldDB" id="A0A7R8HA51"/>
<evidence type="ECO:0000313" key="2">
    <source>
        <dbReference type="Proteomes" id="UP000675881"/>
    </source>
</evidence>
<keyword evidence="1" id="KW-0031">Aminopeptidase</keyword>
<gene>
    <name evidence="1" type="ORF">LSAA_11784</name>
</gene>